<feature type="chain" id="PRO_5036241477" description="Tail specific protease domain-containing protein" evidence="1">
    <location>
        <begin position="22"/>
        <end position="487"/>
    </location>
</feature>
<protein>
    <recommendedName>
        <fullName evidence="6">Tail specific protease domain-containing protein</fullName>
    </recommendedName>
</protein>
<evidence type="ECO:0000313" key="5">
    <source>
        <dbReference type="Proteomes" id="UP000565205"/>
    </source>
</evidence>
<evidence type="ECO:0000256" key="1">
    <source>
        <dbReference type="SAM" id="SignalP"/>
    </source>
</evidence>
<keyword evidence="4" id="KW-1185">Reference proteome</keyword>
<gene>
    <name evidence="2" type="ORF">FHR90_001917</name>
    <name evidence="3" type="ORF">HUK83_10940</name>
</gene>
<dbReference type="RefSeq" id="WP_176624706.1">
    <property type="nucleotide sequence ID" value="NZ_JABXXQ010000230.1"/>
</dbReference>
<evidence type="ECO:0000313" key="4">
    <source>
        <dbReference type="Proteomes" id="UP000557688"/>
    </source>
</evidence>
<comment type="caution">
    <text evidence="3">The sequence shown here is derived from an EMBL/GenBank/DDBJ whole genome shotgun (WGS) entry which is preliminary data.</text>
</comment>
<keyword evidence="1" id="KW-0732">Signal</keyword>
<dbReference type="EMBL" id="JACHXV010000006">
    <property type="protein sequence ID" value="MBB3174081.1"/>
    <property type="molecule type" value="Genomic_DNA"/>
</dbReference>
<evidence type="ECO:0000313" key="2">
    <source>
        <dbReference type="EMBL" id="MBB3174081.1"/>
    </source>
</evidence>
<name>A0A850NTX0_9PROT</name>
<evidence type="ECO:0000313" key="3">
    <source>
        <dbReference type="EMBL" id="NVN30845.1"/>
    </source>
</evidence>
<reference evidence="3 5" key="1">
    <citation type="submission" date="2020-06" db="EMBL/GenBank/DDBJ databases">
        <title>Description of novel acetic acid bacteria.</title>
        <authorList>
            <person name="Sombolestani A."/>
        </authorList>
    </citation>
    <scope>NUCLEOTIDE SEQUENCE [LARGE SCALE GENOMIC DNA]</scope>
    <source>
        <strain evidence="3 5">LMG 26838</strain>
    </source>
</reference>
<evidence type="ECO:0008006" key="6">
    <source>
        <dbReference type="Google" id="ProtNLM"/>
    </source>
</evidence>
<dbReference type="Proteomes" id="UP000557688">
    <property type="component" value="Unassembled WGS sequence"/>
</dbReference>
<dbReference type="InterPro" id="IPR029045">
    <property type="entry name" value="ClpP/crotonase-like_dom_sf"/>
</dbReference>
<reference evidence="2 4" key="2">
    <citation type="submission" date="2020-08" db="EMBL/GenBank/DDBJ databases">
        <title>Genomic Encyclopedia of Type Strains, Phase III (KMG-III): the genomes of soil and plant-associated and newly described type strains.</title>
        <authorList>
            <person name="Whitman W."/>
        </authorList>
    </citation>
    <scope>NUCLEOTIDE SEQUENCE [LARGE SCALE GENOMIC DNA]</scope>
    <source>
        <strain evidence="2 4">CECT 8088</strain>
    </source>
</reference>
<organism evidence="3 5">
    <name type="scientific">Endobacter medicaginis</name>
    <dbReference type="NCBI Taxonomy" id="1181271"/>
    <lineage>
        <taxon>Bacteria</taxon>
        <taxon>Pseudomonadati</taxon>
        <taxon>Pseudomonadota</taxon>
        <taxon>Alphaproteobacteria</taxon>
        <taxon>Acetobacterales</taxon>
        <taxon>Acetobacteraceae</taxon>
        <taxon>Endobacter</taxon>
    </lineage>
</organism>
<dbReference type="Proteomes" id="UP000565205">
    <property type="component" value="Unassembled WGS sequence"/>
</dbReference>
<proteinExistence type="predicted"/>
<dbReference type="Gene3D" id="3.90.226.10">
    <property type="entry name" value="2-enoyl-CoA Hydratase, Chain A, domain 1"/>
    <property type="match status" value="1"/>
</dbReference>
<dbReference type="SUPFAM" id="SSF52096">
    <property type="entry name" value="ClpP/crotonase"/>
    <property type="match status" value="1"/>
</dbReference>
<dbReference type="EMBL" id="JABXXQ010000230">
    <property type="protein sequence ID" value="NVN30845.1"/>
    <property type="molecule type" value="Genomic_DNA"/>
</dbReference>
<dbReference type="AlphaFoldDB" id="A0A850NTX0"/>
<accession>A0A850NTX0</accession>
<sequence>MRRVHLAGLCLAVIAHGTARASPGPVDWSARLVEDARAIHDGIALNTPGPVDRWQPGFNALSDAALALVRQRAARVHDEAGYVAALDAQIASYNDGHVELALDLPPLPARWPGFLVGERGDGVWRVLTRAADAPVGTGAVLRACDGVPAATLAERNVAPFVGRWQLATARIFRGGRLLLDRGNPFIARPVDCVFDEAGLERSVHLHWRDLPASEIDRRLAETAPRAHPPIGSHVLADGTRWFNLSHFEADPGTPVGRALVALIAQMTRDRAAIRAAPAVVLDLRGNDGGSSDWSDQIADVLWGRAANAAFDRSGASILTEWRVSPANQALLDADEKMLSSAPGASATDRALVASIAAGMKAAAGRGVSLWREPDTAPAAPEAVTEPTPRAVIYVLTDFLCQSACLDAVDRWRGLGAVQIGQQTGGDTYDLDARVDPLPSGAGTLYSPMKVYRNRPRGWNVPVTPTYLYPGDMRDTAALEAWVAALPR</sequence>
<feature type="signal peptide" evidence="1">
    <location>
        <begin position="1"/>
        <end position="21"/>
    </location>
</feature>